<reference evidence="3" key="1">
    <citation type="submission" date="2016-04" db="EMBL/GenBank/DDBJ databases">
        <title>Cephalotus genome sequencing.</title>
        <authorList>
            <person name="Fukushima K."/>
            <person name="Hasebe M."/>
            <person name="Fang X."/>
        </authorList>
    </citation>
    <scope>NUCLEOTIDE SEQUENCE [LARGE SCALE GENOMIC DNA]</scope>
    <source>
        <strain evidence="3">cv. St1</strain>
    </source>
</reference>
<evidence type="ECO:0000313" key="2">
    <source>
        <dbReference type="EMBL" id="GAV87304.1"/>
    </source>
</evidence>
<feature type="domain" description="ABC transporter" evidence="1">
    <location>
        <begin position="60"/>
        <end position="153"/>
    </location>
</feature>
<evidence type="ECO:0000313" key="3">
    <source>
        <dbReference type="Proteomes" id="UP000187406"/>
    </source>
</evidence>
<dbReference type="PANTHER" id="PTHR48040">
    <property type="entry name" value="PLEIOTROPIC DRUG RESISTANCE PROTEIN 1-LIKE ISOFORM X1"/>
    <property type="match status" value="1"/>
</dbReference>
<sequence length="175" mass="19500">RVGIKLPAIEVRFEHLNVEAEAYARSRALPTLIISSINIVESFLGYLHILPSRKRRLTVLEDVSGIIRPSRTTLFLGPPCSGKTTILLALARKLDQSLKFSGTITYNGHGMQEFVPQRTAAYISQHDLHIGEMTVSETLAFVARCQGVGSRYDMLVELSRRERAANIKPDPNLDV</sequence>
<dbReference type="PANTHER" id="PTHR48040:SF20">
    <property type="entry name" value="PLEIOTROPIC DRUG RESISTANCE PROTEIN 1"/>
    <property type="match status" value="1"/>
</dbReference>
<proteinExistence type="predicted"/>
<dbReference type="Gene3D" id="3.40.50.300">
    <property type="entry name" value="P-loop containing nucleotide triphosphate hydrolases"/>
    <property type="match status" value="1"/>
</dbReference>
<dbReference type="AlphaFoldDB" id="A0A1Q3D4D2"/>
<feature type="non-terminal residue" evidence="2">
    <location>
        <position position="1"/>
    </location>
</feature>
<keyword evidence="3" id="KW-1185">Reference proteome</keyword>
<protein>
    <recommendedName>
        <fullName evidence="1">ABC transporter domain-containing protein</fullName>
    </recommendedName>
</protein>
<dbReference type="GO" id="GO:0016887">
    <property type="term" value="F:ATP hydrolysis activity"/>
    <property type="evidence" value="ECO:0007669"/>
    <property type="project" value="InterPro"/>
</dbReference>
<dbReference type="InterPro" id="IPR003439">
    <property type="entry name" value="ABC_transporter-like_ATP-bd"/>
</dbReference>
<dbReference type="Pfam" id="PF00005">
    <property type="entry name" value="ABC_tran"/>
    <property type="match status" value="1"/>
</dbReference>
<dbReference type="OrthoDB" id="66620at2759"/>
<gene>
    <name evidence="2" type="ORF">CFOL_v3_30730</name>
</gene>
<dbReference type="SUPFAM" id="SSF52540">
    <property type="entry name" value="P-loop containing nucleoside triphosphate hydrolases"/>
    <property type="match status" value="1"/>
</dbReference>
<name>A0A1Q3D4D2_CEPFO</name>
<dbReference type="EMBL" id="BDDD01004260">
    <property type="protein sequence ID" value="GAV87304.1"/>
    <property type="molecule type" value="Genomic_DNA"/>
</dbReference>
<accession>A0A1Q3D4D2</accession>
<comment type="caution">
    <text evidence="2">The sequence shown here is derived from an EMBL/GenBank/DDBJ whole genome shotgun (WGS) entry which is preliminary data.</text>
</comment>
<evidence type="ECO:0000259" key="1">
    <source>
        <dbReference type="Pfam" id="PF00005"/>
    </source>
</evidence>
<dbReference type="Proteomes" id="UP000187406">
    <property type="component" value="Unassembled WGS sequence"/>
</dbReference>
<dbReference type="GO" id="GO:0005524">
    <property type="term" value="F:ATP binding"/>
    <property type="evidence" value="ECO:0007669"/>
    <property type="project" value="InterPro"/>
</dbReference>
<dbReference type="InParanoid" id="A0A1Q3D4D2"/>
<organism evidence="2 3">
    <name type="scientific">Cephalotus follicularis</name>
    <name type="common">Albany pitcher plant</name>
    <dbReference type="NCBI Taxonomy" id="3775"/>
    <lineage>
        <taxon>Eukaryota</taxon>
        <taxon>Viridiplantae</taxon>
        <taxon>Streptophyta</taxon>
        <taxon>Embryophyta</taxon>
        <taxon>Tracheophyta</taxon>
        <taxon>Spermatophyta</taxon>
        <taxon>Magnoliopsida</taxon>
        <taxon>eudicotyledons</taxon>
        <taxon>Gunneridae</taxon>
        <taxon>Pentapetalae</taxon>
        <taxon>rosids</taxon>
        <taxon>fabids</taxon>
        <taxon>Oxalidales</taxon>
        <taxon>Cephalotaceae</taxon>
        <taxon>Cephalotus</taxon>
    </lineage>
</organism>
<dbReference type="InterPro" id="IPR027417">
    <property type="entry name" value="P-loop_NTPase"/>
</dbReference>
<dbReference type="STRING" id="3775.A0A1Q3D4D2"/>
<feature type="non-terminal residue" evidence="2">
    <location>
        <position position="175"/>
    </location>
</feature>